<dbReference type="PANTHER" id="PTHR22872">
    <property type="entry name" value="BTK-BINDING PROTEIN-RELATED"/>
    <property type="match status" value="1"/>
</dbReference>
<accession>A0A0D8XVQ1</accession>
<dbReference type="Gene3D" id="2.130.10.30">
    <property type="entry name" value="Regulator of chromosome condensation 1/beta-lactamase-inhibitor protein II"/>
    <property type="match status" value="1"/>
</dbReference>
<proteinExistence type="predicted"/>
<dbReference type="Pfam" id="PF13540">
    <property type="entry name" value="RCC1_2"/>
    <property type="match status" value="1"/>
</dbReference>
<reference evidence="4" key="2">
    <citation type="journal article" date="2016" name="Sci. Rep.">
        <title>Dictyocaulus viviparus genome, variome and transcriptome elucidate lungworm biology and support future intervention.</title>
        <authorList>
            <person name="McNulty S.N."/>
            <person name="Strube C."/>
            <person name="Rosa B.A."/>
            <person name="Martin J.C."/>
            <person name="Tyagi R."/>
            <person name="Choi Y.J."/>
            <person name="Wang Q."/>
            <person name="Hallsworth Pepin K."/>
            <person name="Zhang X."/>
            <person name="Ozersky P."/>
            <person name="Wilson R.K."/>
            <person name="Sternberg P.W."/>
            <person name="Gasser R.B."/>
            <person name="Mitreva M."/>
        </authorList>
    </citation>
    <scope>NUCLEOTIDE SEQUENCE [LARGE SCALE GENOMIC DNA]</scope>
    <source>
        <strain evidence="4">HannoverDv2000</strain>
    </source>
</reference>
<dbReference type="Proteomes" id="UP000053766">
    <property type="component" value="Unassembled WGS sequence"/>
</dbReference>
<dbReference type="SUPFAM" id="SSF50985">
    <property type="entry name" value="RCC1/BLIP-II"/>
    <property type="match status" value="1"/>
</dbReference>
<dbReference type="OrthoDB" id="5835107at2759"/>
<dbReference type="EMBL" id="KN716262">
    <property type="protein sequence ID" value="KJH48595.1"/>
    <property type="molecule type" value="Genomic_DNA"/>
</dbReference>
<evidence type="ECO:0000256" key="1">
    <source>
        <dbReference type="ARBA" id="ARBA00022737"/>
    </source>
</evidence>
<dbReference type="InterPro" id="IPR000408">
    <property type="entry name" value="Reg_chr_condens"/>
</dbReference>
<dbReference type="InterPro" id="IPR009091">
    <property type="entry name" value="RCC1/BLIP-II"/>
</dbReference>
<gene>
    <name evidence="3" type="ORF">DICVIV_05282</name>
</gene>
<evidence type="ECO:0000256" key="2">
    <source>
        <dbReference type="PROSITE-ProRule" id="PRU00235"/>
    </source>
</evidence>
<keyword evidence="1" id="KW-0677">Repeat</keyword>
<dbReference type="AlphaFoldDB" id="A0A0D8XVQ1"/>
<dbReference type="InterPro" id="IPR051625">
    <property type="entry name" value="Signaling_Regulatory_Domain"/>
</dbReference>
<keyword evidence="4" id="KW-1185">Reference proteome</keyword>
<reference evidence="3 4" key="1">
    <citation type="submission" date="2013-11" db="EMBL/GenBank/DDBJ databases">
        <title>Draft genome of the bovine lungworm Dictyocaulus viviparus.</title>
        <authorList>
            <person name="Mitreva M."/>
        </authorList>
    </citation>
    <scope>NUCLEOTIDE SEQUENCE [LARGE SCALE GENOMIC DNA]</scope>
    <source>
        <strain evidence="3 4">HannoverDv2000</strain>
    </source>
</reference>
<sequence length="932" mass="105349">MGIMHTILLSEKQLILITKIKGQAVLKKAVNQLAEFCSKSVWVQLLTFDAIHRLNIPELIVLMINACRNLKNGFTVPVRLLLHDRLPTVLDNELLLPSYAMAVGENSSFNLGVPSDGPVKEARKVKKVSMSSNHALFLTYKGEVFACGATTNFDTGESNGKLVVNPIKITFPNEVLPIVDLSAGPHHSVFITKKVIYVCGVNNKFCLGLKKDGCHYVMKHLKLPFPERARGVQLDKVYTNEECTIIFSSGVEFCEIWIAGKTPNKIHETFKIMDDTAEVNYGMIRGNVARIGINNALEVLYWSAKSSIFPVSVAQVNYQNRGLKNVKVVITNSDGILNYTFDTRPGREYIQPCVISVNGFLVDIYCVDYHTTLEGDVLLLGYLRRSKSIRFTSDFYTLYRGKLFVIEDKVLDDGFTEVYSNDSNLSGLRLLIMLQEVPGAHTVSSFTCSPDGKNLIYVTNSATIYRIKQWQTADFVDLLPFFDQYLLHSVVADAIRIIFEQVNEFSVGFIFDLYDVLPQVRLLLAEYFFNNLHLITLWKNSLTASVDLIRDVFSFAELDISQPDRISSALDVHFSLEPPSIYILGDYQKVDWSLFRTEDILDILTEHPGDTSQELEILNFLQDNGLMRDYSKKLCSLKSYEPELVTTVRERILGRNHTSASRRARKKTNQQPNVENYVPTVEECTKSNDSVLDLPASKHEHPDVKQKTTEHFGKNVLNSNVYDEQYKSTSLMNKSTEDLSKITVPPLVMSSMKRRSGRFTPKGVKFRCANNLLVEKQSGTHFAPWAAIATSPKGSGVLPMSMIFEEEMNRSRKIDNVSVSPLKEKTRPSQSTSTCGIPWNEAFIASSSALSSSRPSLIEIIKEEEQRLKKGYSHVSQPLHFIEDEERAIEELTQLYRENAGDELIVRVERCNISSKITMPNSLWTNFPRSNF</sequence>
<name>A0A0D8XVQ1_DICVI</name>
<evidence type="ECO:0000313" key="3">
    <source>
        <dbReference type="EMBL" id="KJH48595.1"/>
    </source>
</evidence>
<evidence type="ECO:0008006" key="5">
    <source>
        <dbReference type="Google" id="ProtNLM"/>
    </source>
</evidence>
<evidence type="ECO:0000313" key="4">
    <source>
        <dbReference type="Proteomes" id="UP000053766"/>
    </source>
</evidence>
<dbReference type="PROSITE" id="PS50012">
    <property type="entry name" value="RCC1_3"/>
    <property type="match status" value="1"/>
</dbReference>
<organism evidence="3 4">
    <name type="scientific">Dictyocaulus viviparus</name>
    <name type="common">Bovine lungworm</name>
    <dbReference type="NCBI Taxonomy" id="29172"/>
    <lineage>
        <taxon>Eukaryota</taxon>
        <taxon>Metazoa</taxon>
        <taxon>Ecdysozoa</taxon>
        <taxon>Nematoda</taxon>
        <taxon>Chromadorea</taxon>
        <taxon>Rhabditida</taxon>
        <taxon>Rhabditina</taxon>
        <taxon>Rhabditomorpha</taxon>
        <taxon>Strongyloidea</taxon>
        <taxon>Metastrongylidae</taxon>
        <taxon>Dictyocaulus</taxon>
    </lineage>
</organism>
<feature type="repeat" description="RCC1" evidence="2">
    <location>
        <begin position="142"/>
        <end position="194"/>
    </location>
</feature>
<protein>
    <recommendedName>
        <fullName evidence="5">Regulator of condensation</fullName>
    </recommendedName>
</protein>